<organism evidence="2 3">
    <name type="scientific">Tothia fuscella</name>
    <dbReference type="NCBI Taxonomy" id="1048955"/>
    <lineage>
        <taxon>Eukaryota</taxon>
        <taxon>Fungi</taxon>
        <taxon>Dikarya</taxon>
        <taxon>Ascomycota</taxon>
        <taxon>Pezizomycotina</taxon>
        <taxon>Dothideomycetes</taxon>
        <taxon>Pleosporomycetidae</taxon>
        <taxon>Venturiales</taxon>
        <taxon>Cylindrosympodiaceae</taxon>
        <taxon>Tothia</taxon>
    </lineage>
</organism>
<dbReference type="InterPro" id="IPR046341">
    <property type="entry name" value="SET_dom_sf"/>
</dbReference>
<feature type="compositionally biased region" description="Polar residues" evidence="1">
    <location>
        <begin position="220"/>
        <end position="230"/>
    </location>
</feature>
<feature type="compositionally biased region" description="Basic and acidic residues" evidence="1">
    <location>
        <begin position="176"/>
        <end position="187"/>
    </location>
</feature>
<dbReference type="OrthoDB" id="5945798at2759"/>
<gene>
    <name evidence="2" type="ORF">EJ08DRAFT_699384</name>
</gene>
<dbReference type="Proteomes" id="UP000800235">
    <property type="component" value="Unassembled WGS sequence"/>
</dbReference>
<protein>
    <submittedName>
        <fullName evidence="2">Uncharacterized protein</fullName>
    </submittedName>
</protein>
<feature type="compositionally biased region" description="Basic and acidic residues" evidence="1">
    <location>
        <begin position="205"/>
        <end position="219"/>
    </location>
</feature>
<feature type="compositionally biased region" description="Basic residues" evidence="1">
    <location>
        <begin position="342"/>
        <end position="352"/>
    </location>
</feature>
<name>A0A9P4NMA0_9PEZI</name>
<evidence type="ECO:0000256" key="1">
    <source>
        <dbReference type="SAM" id="MobiDB-lite"/>
    </source>
</evidence>
<accession>A0A9P4NMA0</accession>
<keyword evidence="3" id="KW-1185">Reference proteome</keyword>
<proteinExistence type="predicted"/>
<feature type="region of interest" description="Disordered" evidence="1">
    <location>
        <begin position="273"/>
        <end position="352"/>
    </location>
</feature>
<dbReference type="AlphaFoldDB" id="A0A9P4NMA0"/>
<comment type="caution">
    <text evidence="2">The sequence shown here is derived from an EMBL/GenBank/DDBJ whole genome shotgun (WGS) entry which is preliminary data.</text>
</comment>
<dbReference type="EMBL" id="MU007057">
    <property type="protein sequence ID" value="KAF2427849.1"/>
    <property type="molecule type" value="Genomic_DNA"/>
</dbReference>
<feature type="region of interest" description="Disordered" evidence="1">
    <location>
        <begin position="176"/>
        <end position="260"/>
    </location>
</feature>
<dbReference type="Gene3D" id="2.170.270.10">
    <property type="entry name" value="SET domain"/>
    <property type="match status" value="1"/>
</dbReference>
<reference evidence="2" key="1">
    <citation type="journal article" date="2020" name="Stud. Mycol.">
        <title>101 Dothideomycetes genomes: a test case for predicting lifestyles and emergence of pathogens.</title>
        <authorList>
            <person name="Haridas S."/>
            <person name="Albert R."/>
            <person name="Binder M."/>
            <person name="Bloem J."/>
            <person name="Labutti K."/>
            <person name="Salamov A."/>
            <person name="Andreopoulos B."/>
            <person name="Baker S."/>
            <person name="Barry K."/>
            <person name="Bills G."/>
            <person name="Bluhm B."/>
            <person name="Cannon C."/>
            <person name="Castanera R."/>
            <person name="Culley D."/>
            <person name="Daum C."/>
            <person name="Ezra D."/>
            <person name="Gonzalez J."/>
            <person name="Henrissat B."/>
            <person name="Kuo A."/>
            <person name="Liang C."/>
            <person name="Lipzen A."/>
            <person name="Lutzoni F."/>
            <person name="Magnuson J."/>
            <person name="Mondo S."/>
            <person name="Nolan M."/>
            <person name="Ohm R."/>
            <person name="Pangilinan J."/>
            <person name="Park H.-J."/>
            <person name="Ramirez L."/>
            <person name="Alfaro M."/>
            <person name="Sun H."/>
            <person name="Tritt A."/>
            <person name="Yoshinaga Y."/>
            <person name="Zwiers L.-H."/>
            <person name="Turgeon B."/>
            <person name="Goodwin S."/>
            <person name="Spatafora J."/>
            <person name="Crous P."/>
            <person name="Grigoriev I."/>
        </authorList>
    </citation>
    <scope>NUCLEOTIDE SEQUENCE</scope>
    <source>
        <strain evidence="2">CBS 130266</strain>
    </source>
</reference>
<evidence type="ECO:0000313" key="3">
    <source>
        <dbReference type="Proteomes" id="UP000800235"/>
    </source>
</evidence>
<sequence length="352" mass="39272">MGRLQTLVNIIEKDTELTIDYKSDALLNLQLPKERQTVLAAWGFTCACPYCDPNKDNKDGSVDARKERLRGNATKLKCHDKHAELSLEDAEELMMIYIHDLEAENRITDMIDAHGKAKQVYRTAYEAQINDKEKKDHYLSLWQHHAGEYLRVMKIWHGATIKETIPASKAFTETLEKGNPKGWKTDIVESPDSPNTLRRKRKSRRSGDDFGENHGETSAKKGTNQQSEVSKVSKPAEVTNAMVTTNNEKPKKRGRGRPKKIVAAAEESKTLTGAAKVAGATAPNNSDIENQEPEGSKVSNENDGAKVDGAAKGSSPKRSRIDLEDEDELAAQSCRYGSRVSLRPRQRRRTGC</sequence>
<feature type="compositionally biased region" description="Basic residues" evidence="1">
    <location>
        <begin position="250"/>
        <end position="260"/>
    </location>
</feature>
<evidence type="ECO:0000313" key="2">
    <source>
        <dbReference type="EMBL" id="KAF2427849.1"/>
    </source>
</evidence>